<proteinExistence type="predicted"/>
<keyword evidence="1" id="KW-0812">Transmembrane</keyword>
<evidence type="ECO:0000256" key="1">
    <source>
        <dbReference type="SAM" id="Phobius"/>
    </source>
</evidence>
<keyword evidence="3" id="KW-1185">Reference proteome</keyword>
<evidence type="ECO:0000313" key="2">
    <source>
        <dbReference type="EMBL" id="NDY94117.1"/>
    </source>
</evidence>
<organism evidence="2 3">
    <name type="scientific">Wenzhouxiangella limi</name>
    <dbReference type="NCBI Taxonomy" id="2707351"/>
    <lineage>
        <taxon>Bacteria</taxon>
        <taxon>Pseudomonadati</taxon>
        <taxon>Pseudomonadota</taxon>
        <taxon>Gammaproteobacteria</taxon>
        <taxon>Chromatiales</taxon>
        <taxon>Wenzhouxiangellaceae</taxon>
        <taxon>Wenzhouxiangella</taxon>
    </lineage>
</organism>
<dbReference type="EMBL" id="JAAGSC010000001">
    <property type="protein sequence ID" value="NDY94117.1"/>
    <property type="molecule type" value="Genomic_DNA"/>
</dbReference>
<accession>A0A845URB7</accession>
<keyword evidence="1" id="KW-1133">Transmembrane helix</keyword>
<feature type="transmembrane region" description="Helical" evidence="1">
    <location>
        <begin position="35"/>
        <end position="54"/>
    </location>
</feature>
<sequence length="55" mass="5997">MSAAIPAGWRRTALHFSECHVLMNWRKIFKPSAKLSIFTLVIGGAVFGAVAFYAG</sequence>
<feature type="non-terminal residue" evidence="2">
    <location>
        <position position="55"/>
    </location>
</feature>
<keyword evidence="1" id="KW-0472">Membrane</keyword>
<evidence type="ECO:0000313" key="3">
    <source>
        <dbReference type="Proteomes" id="UP000484885"/>
    </source>
</evidence>
<dbReference type="Proteomes" id="UP000484885">
    <property type="component" value="Unassembled WGS sequence"/>
</dbReference>
<reference evidence="2 3" key="1">
    <citation type="submission" date="2020-02" db="EMBL/GenBank/DDBJ databases">
        <authorList>
            <person name="Zhang X.-Y."/>
        </authorList>
    </citation>
    <scope>NUCLEOTIDE SEQUENCE [LARGE SCALE GENOMIC DNA]</scope>
    <source>
        <strain evidence="2 3">C33</strain>
    </source>
</reference>
<protein>
    <submittedName>
        <fullName evidence="2">Uncharacterized protein</fullName>
    </submittedName>
</protein>
<dbReference type="AlphaFoldDB" id="A0A845URB7"/>
<comment type="caution">
    <text evidence="2">The sequence shown here is derived from an EMBL/GenBank/DDBJ whole genome shotgun (WGS) entry which is preliminary data.</text>
</comment>
<name>A0A845URB7_9GAMM</name>
<gene>
    <name evidence="2" type="ORF">G3I74_00005</name>
</gene>